<dbReference type="EnsemblPlants" id="OB11G24230.1">
    <property type="protein sequence ID" value="OB11G24230.1"/>
    <property type="gene ID" value="OB11G24230"/>
</dbReference>
<reference evidence="1" key="1">
    <citation type="journal article" date="2013" name="Nat. Commun.">
        <title>Whole-genome sequencing of Oryza brachyantha reveals mechanisms underlying Oryza genome evolution.</title>
        <authorList>
            <person name="Chen J."/>
            <person name="Huang Q."/>
            <person name="Gao D."/>
            <person name="Wang J."/>
            <person name="Lang Y."/>
            <person name="Liu T."/>
            <person name="Li B."/>
            <person name="Bai Z."/>
            <person name="Luis Goicoechea J."/>
            <person name="Liang C."/>
            <person name="Chen C."/>
            <person name="Zhang W."/>
            <person name="Sun S."/>
            <person name="Liao Y."/>
            <person name="Zhang X."/>
            <person name="Yang L."/>
            <person name="Song C."/>
            <person name="Wang M."/>
            <person name="Shi J."/>
            <person name="Liu G."/>
            <person name="Liu J."/>
            <person name="Zhou H."/>
            <person name="Zhou W."/>
            <person name="Yu Q."/>
            <person name="An N."/>
            <person name="Chen Y."/>
            <person name="Cai Q."/>
            <person name="Wang B."/>
            <person name="Liu B."/>
            <person name="Min J."/>
            <person name="Huang Y."/>
            <person name="Wu H."/>
            <person name="Li Z."/>
            <person name="Zhang Y."/>
            <person name="Yin Y."/>
            <person name="Song W."/>
            <person name="Jiang J."/>
            <person name="Jackson S.A."/>
            <person name="Wing R.A."/>
            <person name="Wang J."/>
            <person name="Chen M."/>
        </authorList>
    </citation>
    <scope>NUCLEOTIDE SEQUENCE [LARGE SCALE GENOMIC DNA]</scope>
    <source>
        <strain evidence="1">cv. IRGC 101232</strain>
    </source>
</reference>
<reference evidence="1" key="2">
    <citation type="submission" date="2013-04" db="UniProtKB">
        <authorList>
            <consortium name="EnsemblPlants"/>
        </authorList>
    </citation>
    <scope>IDENTIFICATION</scope>
</reference>
<evidence type="ECO:0000313" key="2">
    <source>
        <dbReference type="Proteomes" id="UP000006038"/>
    </source>
</evidence>
<dbReference type="AlphaFoldDB" id="J3N9D7"/>
<dbReference type="Gramene" id="OB11G24230.1">
    <property type="protein sequence ID" value="OB11G24230.1"/>
    <property type="gene ID" value="OB11G24230"/>
</dbReference>
<evidence type="ECO:0000313" key="1">
    <source>
        <dbReference type="EnsemblPlants" id="OB11G24230.1"/>
    </source>
</evidence>
<proteinExistence type="predicted"/>
<name>J3N9D7_ORYBR</name>
<accession>J3N9D7</accession>
<dbReference type="HOGENOM" id="CLU_1206412_0_0_1"/>
<protein>
    <submittedName>
        <fullName evidence="1">Uncharacterized protein</fullName>
    </submittedName>
</protein>
<keyword evidence="2" id="KW-1185">Reference proteome</keyword>
<dbReference type="Proteomes" id="UP000006038">
    <property type="component" value="Chromosome 11"/>
</dbReference>
<organism evidence="1">
    <name type="scientific">Oryza brachyantha</name>
    <name type="common">malo sina</name>
    <dbReference type="NCBI Taxonomy" id="4533"/>
    <lineage>
        <taxon>Eukaryota</taxon>
        <taxon>Viridiplantae</taxon>
        <taxon>Streptophyta</taxon>
        <taxon>Embryophyta</taxon>
        <taxon>Tracheophyta</taxon>
        <taxon>Spermatophyta</taxon>
        <taxon>Magnoliopsida</taxon>
        <taxon>Liliopsida</taxon>
        <taxon>Poales</taxon>
        <taxon>Poaceae</taxon>
        <taxon>BOP clade</taxon>
        <taxon>Oryzoideae</taxon>
        <taxon>Oryzeae</taxon>
        <taxon>Oryzinae</taxon>
        <taxon>Oryza</taxon>
    </lineage>
</organism>
<sequence>METVVLDGGAVGRWSGRRLGNAKERRGGESVSECKLLEKEFAEPFFANTRSGVGLVVISNSQTEVRVPVLGRLHPDDFTAYWVAAVIGLPDSNTSLAYWATAISQAGLLDSDASSPNTSFVTTPEGLVQKTQLPKSMDETLQDVVDESIHRALFGQFGVLMNMLQDLIKTMLDEYVAQGVRLRGQYQPKEPNQYQHGEYNAREDELANKVVERMREQFGIGPKRQIDLYR</sequence>